<feature type="transmembrane region" description="Helical" evidence="1">
    <location>
        <begin position="6"/>
        <end position="26"/>
    </location>
</feature>
<evidence type="ECO:0000313" key="2">
    <source>
        <dbReference type="EMBL" id="QHT38332.1"/>
    </source>
</evidence>
<accession>A0A6C0FAU3</accession>
<reference evidence="2" key="1">
    <citation type="journal article" date="2020" name="Nature">
        <title>Giant virus diversity and host interactions through global metagenomics.</title>
        <authorList>
            <person name="Schulz F."/>
            <person name="Roux S."/>
            <person name="Paez-Espino D."/>
            <person name="Jungbluth S."/>
            <person name="Walsh D.A."/>
            <person name="Denef V.J."/>
            <person name="McMahon K.D."/>
            <person name="Konstantinidis K.T."/>
            <person name="Eloe-Fadrosh E.A."/>
            <person name="Kyrpides N.C."/>
            <person name="Woyke T."/>
        </authorList>
    </citation>
    <scope>NUCLEOTIDE SEQUENCE</scope>
    <source>
        <strain evidence="2">GVMAG-S-ERX556101-89</strain>
    </source>
</reference>
<proteinExistence type="predicted"/>
<dbReference type="EMBL" id="MN738829">
    <property type="protein sequence ID" value="QHT38332.1"/>
    <property type="molecule type" value="Genomic_DNA"/>
</dbReference>
<keyword evidence="1" id="KW-0812">Transmembrane</keyword>
<evidence type="ECO:0000256" key="1">
    <source>
        <dbReference type="SAM" id="Phobius"/>
    </source>
</evidence>
<keyword evidence="1" id="KW-1133">Transmembrane helix</keyword>
<name>A0A6C0FAU3_9ZZZZ</name>
<dbReference type="AlphaFoldDB" id="A0A6C0FAU3"/>
<protein>
    <submittedName>
        <fullName evidence="2">Uncharacterized protein</fullName>
    </submittedName>
</protein>
<organism evidence="2">
    <name type="scientific">viral metagenome</name>
    <dbReference type="NCBI Taxonomy" id="1070528"/>
    <lineage>
        <taxon>unclassified sequences</taxon>
        <taxon>metagenomes</taxon>
        <taxon>organismal metagenomes</taxon>
    </lineage>
</organism>
<keyword evidence="1" id="KW-0472">Membrane</keyword>
<sequence length="383" mass="42970">MIKKPLLKIIHFTLLFIMGLLFTIFLQKIKHSSVKHSEPFAQPPSARVFGKGWRKDGDKVNRPIRCSMKSGKQFECGQTCKRVAKCGNDGGKCGHAPWWLGGGANWCCWWDKQCTTKKCDYGAVPGRWIDENTGDPLCKGENKWELWYNICDDNDDLDPDATCNDDCKQKIKTTSYPKNYTAYIKDHNASTNGVGKINIAAPDDFKCTKRADCRRNDGACDCKGITLPCSINCETGSNRFIVTQEKIGGGSDCNYPGDCEDGDGVCDSNRLKTVGSGGSWPDKISSIDEMNRARQLIIPPWVGEVMTWDEHQDKSTIDEDKKSKLKTIYRYDLMDSGESCVEDVDGGSLVGSYIYKIEENKRDLYRKCDGLYDSSGSFVREYV</sequence>